<accession>W5THU5</accession>
<dbReference type="EMBL" id="CP006850">
    <property type="protein sequence ID" value="AHH18807.1"/>
    <property type="molecule type" value="Genomic_DNA"/>
</dbReference>
<dbReference type="PROSITE" id="PS51819">
    <property type="entry name" value="VOC"/>
    <property type="match status" value="1"/>
</dbReference>
<organism evidence="2 3">
    <name type="scientific">Nocardia nova SH22a</name>
    <dbReference type="NCBI Taxonomy" id="1415166"/>
    <lineage>
        <taxon>Bacteria</taxon>
        <taxon>Bacillati</taxon>
        <taxon>Actinomycetota</taxon>
        <taxon>Actinomycetes</taxon>
        <taxon>Mycobacteriales</taxon>
        <taxon>Nocardiaceae</taxon>
        <taxon>Nocardia</taxon>
    </lineage>
</organism>
<evidence type="ECO:0000259" key="1">
    <source>
        <dbReference type="PROSITE" id="PS51819"/>
    </source>
</evidence>
<dbReference type="Pfam" id="PF13669">
    <property type="entry name" value="Glyoxalase_4"/>
    <property type="match status" value="1"/>
</dbReference>
<dbReference type="Gene3D" id="3.10.180.10">
    <property type="entry name" value="2,3-Dihydroxybiphenyl 1,2-Dioxygenase, domain 1"/>
    <property type="match status" value="1"/>
</dbReference>
<feature type="domain" description="VOC" evidence="1">
    <location>
        <begin position="7"/>
        <end position="146"/>
    </location>
</feature>
<dbReference type="STRING" id="1415166.NONO_c40230"/>
<dbReference type="OrthoDB" id="4578369at2"/>
<dbReference type="GO" id="GO:0051213">
    <property type="term" value="F:dioxygenase activity"/>
    <property type="evidence" value="ECO:0007669"/>
    <property type="project" value="UniProtKB-KW"/>
</dbReference>
<name>W5THU5_9NOCA</name>
<keyword evidence="3" id="KW-1185">Reference proteome</keyword>
<dbReference type="InterPro" id="IPR029068">
    <property type="entry name" value="Glyas_Bleomycin-R_OHBP_Dase"/>
</dbReference>
<keyword evidence="2" id="KW-0223">Dioxygenase</keyword>
<sequence length="163" mass="17940">MTVEYGPITQIAWVSADIDATEQMLSGQFGIGAWTRLPDTVFGPQMCRYRGEPADFTAHVSLSYSASMQLELIQPVRGRSIYTEFLDRCGPGLHHVCFEPTDFDAAIAQATARGLPVIQDGDIGGMMRFAYIDGAPAGVPYVELAEIGPAMREFYRSIKDRAR</sequence>
<proteinExistence type="predicted"/>
<dbReference type="KEGG" id="nno:NONO_c40230"/>
<dbReference type="Proteomes" id="UP000019150">
    <property type="component" value="Chromosome"/>
</dbReference>
<gene>
    <name evidence="2" type="ORF">NONO_c40230</name>
</gene>
<reference evidence="2 3" key="1">
    <citation type="journal article" date="2014" name="Appl. Environ. Microbiol.">
        <title>Insights into the Microbial Degradation of Rubber and Gutta-Percha by Analysis of the Complete Genome of Nocardia nova SH22a.</title>
        <authorList>
            <person name="Luo Q."/>
            <person name="Hiessl S."/>
            <person name="Poehlein A."/>
            <person name="Daniel R."/>
            <person name="Steinbuchel A."/>
        </authorList>
    </citation>
    <scope>NUCLEOTIDE SEQUENCE [LARGE SCALE GENOMIC DNA]</scope>
    <source>
        <strain evidence="2">SH22a</strain>
    </source>
</reference>
<evidence type="ECO:0000313" key="2">
    <source>
        <dbReference type="EMBL" id="AHH18807.1"/>
    </source>
</evidence>
<dbReference type="RefSeq" id="WP_025350228.1">
    <property type="nucleotide sequence ID" value="NZ_CP006850.1"/>
</dbReference>
<dbReference type="SUPFAM" id="SSF54593">
    <property type="entry name" value="Glyoxalase/Bleomycin resistance protein/Dihydroxybiphenyl dioxygenase"/>
    <property type="match status" value="1"/>
</dbReference>
<dbReference type="HOGENOM" id="CLU_046006_3_2_11"/>
<evidence type="ECO:0000313" key="3">
    <source>
        <dbReference type="Proteomes" id="UP000019150"/>
    </source>
</evidence>
<dbReference type="AlphaFoldDB" id="W5THU5"/>
<protein>
    <submittedName>
        <fullName evidence="2">Glyoxalase/bleomycin resistance protein/dioxygenase superfamily protein</fullName>
    </submittedName>
</protein>
<dbReference type="InterPro" id="IPR037523">
    <property type="entry name" value="VOC_core"/>
</dbReference>
<dbReference type="eggNOG" id="COG0346">
    <property type="taxonomic scope" value="Bacteria"/>
</dbReference>
<keyword evidence="2" id="KW-0560">Oxidoreductase</keyword>
<dbReference type="PATRIC" id="fig|1415166.3.peg.4128"/>